<evidence type="ECO:0000256" key="2">
    <source>
        <dbReference type="ARBA" id="ARBA00023125"/>
    </source>
</evidence>
<dbReference type="Pfam" id="PF02311">
    <property type="entry name" value="AraC_binding"/>
    <property type="match status" value="1"/>
</dbReference>
<dbReference type="SUPFAM" id="SSF46689">
    <property type="entry name" value="Homeodomain-like"/>
    <property type="match status" value="2"/>
</dbReference>
<sequence>MKLLTETILRGDKLFVLKEENFPYNDFPLHIHPEYELILVLKSSGKRYVGDSIDTFSSGDLCLFGPNLPHTFYNKHLPADREVHQIVIQFNEDMLGEGFFNLEQFRAIKGLFERSLHGVCFNGTVKDKATRKIKEMLLADEAESVANLISVLNLLGQSNEYELLSHYDYKSHAIHRDTERMSRVYHFLLDNFKRDISLAEIASVANLSEEAFCRYFKKHTRKTHSEFMNELRISYACRLLQQKKLSILDVCFESGYKNISYFNRQFKLHTDTSPLKYQKKKFPDEF</sequence>
<keyword evidence="3" id="KW-0804">Transcription</keyword>
<dbReference type="Gene3D" id="1.10.10.60">
    <property type="entry name" value="Homeodomain-like"/>
    <property type="match status" value="2"/>
</dbReference>
<dbReference type="GO" id="GO:0003700">
    <property type="term" value="F:DNA-binding transcription factor activity"/>
    <property type="evidence" value="ECO:0007669"/>
    <property type="project" value="InterPro"/>
</dbReference>
<dbReference type="EMBL" id="QNQU01000011">
    <property type="protein sequence ID" value="RBQ06254.1"/>
    <property type="molecule type" value="Genomic_DNA"/>
</dbReference>
<dbReference type="Proteomes" id="UP000252081">
    <property type="component" value="Unassembled WGS sequence"/>
</dbReference>
<dbReference type="InterPro" id="IPR003313">
    <property type="entry name" value="AraC-bd"/>
</dbReference>
<dbReference type="InterPro" id="IPR011051">
    <property type="entry name" value="RmlC_Cupin_sf"/>
</dbReference>
<proteinExistence type="predicted"/>
<dbReference type="InterPro" id="IPR014710">
    <property type="entry name" value="RmlC-like_jellyroll"/>
</dbReference>
<reference evidence="5 6" key="1">
    <citation type="submission" date="2018-07" db="EMBL/GenBank/DDBJ databases">
        <title>A draft genome of a endophytic bacteria, a new species of Pedobacter.</title>
        <authorList>
            <person name="Zhang Z.D."/>
            <person name="Chen Z.J."/>
        </authorList>
    </citation>
    <scope>NUCLEOTIDE SEQUENCE [LARGE SCALE GENOMIC DNA]</scope>
    <source>
        <strain evidence="5 6">RS10</strain>
    </source>
</reference>
<dbReference type="AlphaFoldDB" id="A0A366KYW2"/>
<dbReference type="InterPro" id="IPR009057">
    <property type="entry name" value="Homeodomain-like_sf"/>
</dbReference>
<evidence type="ECO:0000256" key="3">
    <source>
        <dbReference type="ARBA" id="ARBA00023163"/>
    </source>
</evidence>
<comment type="caution">
    <text evidence="5">The sequence shown here is derived from an EMBL/GenBank/DDBJ whole genome shotgun (WGS) entry which is preliminary data.</text>
</comment>
<keyword evidence="6" id="KW-1185">Reference proteome</keyword>
<protein>
    <submittedName>
        <fullName evidence="5">AraC family transcriptional regulator</fullName>
    </submittedName>
</protein>
<keyword evidence="2" id="KW-0238">DNA-binding</keyword>
<dbReference type="OrthoDB" id="9787988at2"/>
<evidence type="ECO:0000313" key="5">
    <source>
        <dbReference type="EMBL" id="RBQ06254.1"/>
    </source>
</evidence>
<dbReference type="InterPro" id="IPR018062">
    <property type="entry name" value="HTH_AraC-typ_CS"/>
</dbReference>
<dbReference type="GO" id="GO:0043565">
    <property type="term" value="F:sequence-specific DNA binding"/>
    <property type="evidence" value="ECO:0007669"/>
    <property type="project" value="InterPro"/>
</dbReference>
<evidence type="ECO:0000256" key="1">
    <source>
        <dbReference type="ARBA" id="ARBA00023015"/>
    </source>
</evidence>
<dbReference type="RefSeq" id="WP_113949503.1">
    <property type="nucleotide sequence ID" value="NZ_QNQU01000011.1"/>
</dbReference>
<dbReference type="Pfam" id="PF12833">
    <property type="entry name" value="HTH_18"/>
    <property type="match status" value="1"/>
</dbReference>
<dbReference type="SUPFAM" id="SSF51182">
    <property type="entry name" value="RmlC-like cupins"/>
    <property type="match status" value="1"/>
</dbReference>
<dbReference type="SMART" id="SM00342">
    <property type="entry name" value="HTH_ARAC"/>
    <property type="match status" value="1"/>
</dbReference>
<keyword evidence="1" id="KW-0805">Transcription regulation</keyword>
<dbReference type="PROSITE" id="PS01124">
    <property type="entry name" value="HTH_ARAC_FAMILY_2"/>
    <property type="match status" value="1"/>
</dbReference>
<dbReference type="PANTHER" id="PTHR43280:SF27">
    <property type="entry name" value="TRANSCRIPTIONAL REGULATOR MTLR"/>
    <property type="match status" value="1"/>
</dbReference>
<organism evidence="5 6">
    <name type="scientific">Pedobacter miscanthi</name>
    <dbReference type="NCBI Taxonomy" id="2259170"/>
    <lineage>
        <taxon>Bacteria</taxon>
        <taxon>Pseudomonadati</taxon>
        <taxon>Bacteroidota</taxon>
        <taxon>Sphingobacteriia</taxon>
        <taxon>Sphingobacteriales</taxon>
        <taxon>Sphingobacteriaceae</taxon>
        <taxon>Pedobacter</taxon>
    </lineage>
</organism>
<dbReference type="InterPro" id="IPR018060">
    <property type="entry name" value="HTH_AraC"/>
</dbReference>
<evidence type="ECO:0000259" key="4">
    <source>
        <dbReference type="PROSITE" id="PS01124"/>
    </source>
</evidence>
<feature type="domain" description="HTH araC/xylS-type" evidence="4">
    <location>
        <begin position="182"/>
        <end position="280"/>
    </location>
</feature>
<accession>A0A366KYW2</accession>
<dbReference type="PANTHER" id="PTHR43280">
    <property type="entry name" value="ARAC-FAMILY TRANSCRIPTIONAL REGULATOR"/>
    <property type="match status" value="1"/>
</dbReference>
<dbReference type="PROSITE" id="PS00041">
    <property type="entry name" value="HTH_ARAC_FAMILY_1"/>
    <property type="match status" value="1"/>
</dbReference>
<evidence type="ECO:0000313" key="6">
    <source>
        <dbReference type="Proteomes" id="UP000252081"/>
    </source>
</evidence>
<gene>
    <name evidence="5" type="ORF">DRW42_14285</name>
</gene>
<name>A0A366KYW2_9SPHI</name>
<dbReference type="Gene3D" id="2.60.120.10">
    <property type="entry name" value="Jelly Rolls"/>
    <property type="match status" value="1"/>
</dbReference>